<evidence type="ECO:0000256" key="1">
    <source>
        <dbReference type="SAM" id="MobiDB-lite"/>
    </source>
</evidence>
<dbReference type="InParanoid" id="A0A4W3I414"/>
<feature type="transmembrane region" description="Helical" evidence="2">
    <location>
        <begin position="1202"/>
        <end position="1228"/>
    </location>
</feature>
<evidence type="ECO:0000256" key="2">
    <source>
        <dbReference type="SAM" id="Phobius"/>
    </source>
</evidence>
<name>A0A4W3I414_CALMI</name>
<keyword evidence="2" id="KW-1133">Transmembrane helix</keyword>
<reference evidence="3" key="5">
    <citation type="submission" date="2025-09" db="UniProtKB">
        <authorList>
            <consortium name="Ensembl"/>
        </authorList>
    </citation>
    <scope>IDENTIFICATION</scope>
</reference>
<dbReference type="OMA" id="HAGYKHT"/>
<keyword evidence="4" id="KW-1185">Reference proteome</keyword>
<organism evidence="3 4">
    <name type="scientific">Callorhinchus milii</name>
    <name type="common">Ghost shark</name>
    <dbReference type="NCBI Taxonomy" id="7868"/>
    <lineage>
        <taxon>Eukaryota</taxon>
        <taxon>Metazoa</taxon>
        <taxon>Chordata</taxon>
        <taxon>Craniata</taxon>
        <taxon>Vertebrata</taxon>
        <taxon>Chondrichthyes</taxon>
        <taxon>Holocephali</taxon>
        <taxon>Chimaeriformes</taxon>
        <taxon>Callorhinchidae</taxon>
        <taxon>Callorhinchus</taxon>
    </lineage>
</organism>
<feature type="region of interest" description="Disordered" evidence="1">
    <location>
        <begin position="1267"/>
        <end position="1286"/>
    </location>
</feature>
<proteinExistence type="predicted"/>
<evidence type="ECO:0000313" key="3">
    <source>
        <dbReference type="Ensembl" id="ENSCMIP00000024669.1"/>
    </source>
</evidence>
<reference evidence="3" key="4">
    <citation type="submission" date="2025-08" db="UniProtKB">
        <authorList>
            <consortium name="Ensembl"/>
        </authorList>
    </citation>
    <scope>IDENTIFICATION</scope>
</reference>
<sequence>MLRSPPHPGEGDTGSRIRTWFEAGSSWVALGAAVSIPIGHVDPGSICCCSTSTCPSQSHLLHKHCTHTAHTHCKHCTHTALQTLHCKHCTHTLQEPQHLPGRPGAGSEVQAGASPRADQVEPSPEYSLVDFQYPELPHRIPKPKCCCRHWAGIDRLKVQSNGRCPSLRAGMLCTSPVLPTCLKMESVGRLLRLVCLFVLVPAPLYGANTSQTTSVLQRGAENYKDSIQFINATNKAVAHYTLSIEYMCSEPSTVGVEVVVSSDVKIGVPVYKRRWKCEKYLHTLRNRILQIKFPSIMLYRADYFTKQSIVVNSVILRGWIAPTNIGANNTSDAVTYEQAVTRTYKLLEALNPFERPYKNHKQSLRWDTEKIQEIKEKRIPQCLRESDVVQLLRGPFASTGRNFGVVKKLSKFDNMELEIIRKHSANNPRFTISMWIYVLRGCKQDLCGIIHYINANRTYGTPLLFLTQDGNIHFQMKLSSGKHNAGKSKFKLPFRHWCRLDLSLRGRKMTLSINYGEKFEHREDAYYDYPEPVYYNDTSGYFVLAGSSHVRSFEGFFGPVKYYRIRALDSKMISNPLELNADFYQQIEQYYEKCQDINKIIRQYFQALGLTEKMSRMNRSENYYSQLITKYGKMDHKEEKCPVHLWNESAQTKYKSLFDLLETMASETFYGLTSSLYPVIKVGEILFHKALDTLTRPGGLQQISHLIPSFVEASCCGYYRAAYFLGILFEAGLGVDIQPLQSLLYSMVAAQGKDRLALMHLGYKHYQGIDGYFLDYDMSFGYYISVAKMTVQDRQALEGEQALVEPVRLMDNLVLEIQTKENHDLFLWLRYQANHGNLFAQKKLAQMLYWGQQGVMRDIKAAAEWYSKSALETGDPLSMYEYALILFKGRGVEKNTKLALKLLKKAASKGSHEAINGLGWYYETFEKDYVRAVSYWEEAMKMGNLDALHNLGVVYGAGLYPGMPEKNEIEAFHYYYEAGFYGHIESAIHCSSYWSTGSLQSIPYNPRQAVLWAKYVAEQNGFLGYAMRKAINAYIQKSWNEALLYFLMTAETGIESSQTNIAYFCEENPELTSSHIAVDCAWKYYNLSAFQENPYPYALVKMGDYYYYGHKQQTKDMTQSVKMYSRAALQNYSQAYFNLGTLVEEGIQLPPEILELLDFDIENQSNSVSVLLQLYERCINVNIEEALVPCSLALLRLHLKSIWTGFSCAALFFTTGSVVLSTLLLFAVKHFWVSTAIIPSTNVNEQYPVMNSSNGMTESDASNLEEASLSSTAAEDVELSETGIVE</sequence>
<dbReference type="Gene3D" id="1.25.40.10">
    <property type="entry name" value="Tetratricopeptide repeat domain"/>
    <property type="match status" value="2"/>
</dbReference>
<keyword evidence="2" id="KW-0472">Membrane</keyword>
<dbReference type="GeneTree" id="ENSGT00940000159983"/>
<dbReference type="SMART" id="SM00671">
    <property type="entry name" value="SEL1"/>
    <property type="match status" value="7"/>
</dbReference>
<dbReference type="InterPro" id="IPR013320">
    <property type="entry name" value="ConA-like_dom_sf"/>
</dbReference>
<dbReference type="Ensembl" id="ENSCMIT00000025078.1">
    <property type="protein sequence ID" value="ENSCMIP00000024669.1"/>
    <property type="gene ID" value="ENSCMIG00000010906.1"/>
</dbReference>
<dbReference type="Pfam" id="PF08238">
    <property type="entry name" value="Sel1"/>
    <property type="match status" value="6"/>
</dbReference>
<dbReference type="SUPFAM" id="SSF49899">
    <property type="entry name" value="Concanavalin A-like lectins/glucanases"/>
    <property type="match status" value="1"/>
</dbReference>
<dbReference type="Proteomes" id="UP000314986">
    <property type="component" value="Unassembled WGS sequence"/>
</dbReference>
<dbReference type="InterPro" id="IPR006597">
    <property type="entry name" value="Sel1-like"/>
</dbReference>
<gene>
    <name evidence="3" type="primary">LOC103175834</name>
</gene>
<accession>A0A4W3I414</accession>
<protein>
    <submittedName>
        <fullName evidence="3">SEL1L family member 3</fullName>
    </submittedName>
</protein>
<reference evidence="4" key="2">
    <citation type="journal article" date="2007" name="PLoS Biol.">
        <title>Survey sequencing and comparative analysis of the elephant shark (Callorhinchus milii) genome.</title>
        <authorList>
            <person name="Venkatesh B."/>
            <person name="Kirkness E.F."/>
            <person name="Loh Y.H."/>
            <person name="Halpern A.L."/>
            <person name="Lee A.P."/>
            <person name="Johnson J."/>
            <person name="Dandona N."/>
            <person name="Viswanathan L.D."/>
            <person name="Tay A."/>
            <person name="Venter J.C."/>
            <person name="Strausberg R.L."/>
            <person name="Brenner S."/>
        </authorList>
    </citation>
    <scope>NUCLEOTIDE SEQUENCE [LARGE SCALE GENOMIC DNA]</scope>
</reference>
<feature type="region of interest" description="Disordered" evidence="1">
    <location>
        <begin position="97"/>
        <end position="121"/>
    </location>
</feature>
<reference evidence="4" key="1">
    <citation type="journal article" date="2006" name="Science">
        <title>Ancient noncoding elements conserved in the human genome.</title>
        <authorList>
            <person name="Venkatesh B."/>
            <person name="Kirkness E.F."/>
            <person name="Loh Y.H."/>
            <person name="Halpern A.L."/>
            <person name="Lee A.P."/>
            <person name="Johnson J."/>
            <person name="Dandona N."/>
            <person name="Viswanathan L.D."/>
            <person name="Tay A."/>
            <person name="Venter J.C."/>
            <person name="Strausberg R.L."/>
            <person name="Brenner S."/>
        </authorList>
    </citation>
    <scope>NUCLEOTIDE SEQUENCE [LARGE SCALE GENOMIC DNA]</scope>
</reference>
<dbReference type="SUPFAM" id="SSF81901">
    <property type="entry name" value="HCP-like"/>
    <property type="match status" value="3"/>
</dbReference>
<dbReference type="STRING" id="7868.ENSCMIP00000024669"/>
<keyword evidence="2" id="KW-0812">Transmembrane</keyword>
<reference evidence="4" key="3">
    <citation type="journal article" date="2014" name="Nature">
        <title>Elephant shark genome provides unique insights into gnathostome evolution.</title>
        <authorList>
            <consortium name="International Elephant Shark Genome Sequencing Consortium"/>
            <person name="Venkatesh B."/>
            <person name="Lee A.P."/>
            <person name="Ravi V."/>
            <person name="Maurya A.K."/>
            <person name="Lian M.M."/>
            <person name="Swann J.B."/>
            <person name="Ohta Y."/>
            <person name="Flajnik M.F."/>
            <person name="Sutoh Y."/>
            <person name="Kasahara M."/>
            <person name="Hoon S."/>
            <person name="Gangu V."/>
            <person name="Roy S.W."/>
            <person name="Irimia M."/>
            <person name="Korzh V."/>
            <person name="Kondrychyn I."/>
            <person name="Lim Z.W."/>
            <person name="Tay B.H."/>
            <person name="Tohari S."/>
            <person name="Kong K.W."/>
            <person name="Ho S."/>
            <person name="Lorente-Galdos B."/>
            <person name="Quilez J."/>
            <person name="Marques-Bonet T."/>
            <person name="Raney B.J."/>
            <person name="Ingham P.W."/>
            <person name="Tay A."/>
            <person name="Hillier L.W."/>
            <person name="Minx P."/>
            <person name="Boehm T."/>
            <person name="Wilson R.K."/>
            <person name="Brenner S."/>
            <person name="Warren W.C."/>
        </authorList>
    </citation>
    <scope>NUCLEOTIDE SEQUENCE [LARGE SCALE GENOMIC DNA]</scope>
</reference>
<dbReference type="InterPro" id="IPR042756">
    <property type="entry name" value="Sel-1L3"/>
</dbReference>
<dbReference type="PANTHER" id="PTHR44444">
    <property type="entry name" value="PROTEIN SEL-1 HOMOLOG 3"/>
    <property type="match status" value="1"/>
</dbReference>
<dbReference type="PANTHER" id="PTHR44444:SF1">
    <property type="entry name" value="PROTEIN SEL-1 HOMOLOG 3"/>
    <property type="match status" value="1"/>
</dbReference>
<dbReference type="InterPro" id="IPR011990">
    <property type="entry name" value="TPR-like_helical_dom_sf"/>
</dbReference>
<evidence type="ECO:0000313" key="4">
    <source>
        <dbReference type="Proteomes" id="UP000314986"/>
    </source>
</evidence>